<comment type="subcellular location">
    <subcellularLocation>
        <location evidence="1">Cell projection</location>
        <location evidence="1">Cilium</location>
    </subcellularLocation>
    <subcellularLocation>
        <location evidence="2">Cytoplasm</location>
    </subcellularLocation>
</comment>
<feature type="region of interest" description="Disordered" evidence="6">
    <location>
        <begin position="156"/>
        <end position="185"/>
    </location>
</feature>
<feature type="domain" description="BART" evidence="7">
    <location>
        <begin position="8"/>
        <end position="107"/>
    </location>
</feature>
<keyword evidence="10" id="KW-1185">Reference proteome</keyword>
<feature type="region of interest" description="Disordered" evidence="6">
    <location>
        <begin position="111"/>
        <end position="136"/>
    </location>
</feature>
<dbReference type="EMBL" id="CAMXCT030000566">
    <property type="protein sequence ID" value="CAL4767869.1"/>
    <property type="molecule type" value="Genomic_DNA"/>
</dbReference>
<keyword evidence="9" id="KW-0282">Flagellum</keyword>
<dbReference type="InterPro" id="IPR023379">
    <property type="entry name" value="BART_dom"/>
</dbReference>
<sequence length="185" mass="20656">MDDEQFLDLVDRLTDENFLAFVEQFAQENCAVFAGFETEHLHCFHTLHQQYQRLFESRAEAWFREKGLRPEVLAISADKPASLARDLADSLLAVSDYQAFVTMMRRRVSDSGDQVDDADAGTGGTQVSSAEMSPTEDWRKTAVMMANAARVISWRARGVPSDAPDDPPTGSRLPAPSGGYRDDHR</sequence>
<name>A0A9P1FNH9_9DINO</name>
<dbReference type="GO" id="GO:0005737">
    <property type="term" value="C:cytoplasm"/>
    <property type="evidence" value="ECO:0007669"/>
    <property type="project" value="UniProtKB-SubCell"/>
</dbReference>
<dbReference type="EMBL" id="CAMXCT010000566">
    <property type="protein sequence ID" value="CAI3980557.1"/>
    <property type="molecule type" value="Genomic_DNA"/>
</dbReference>
<evidence type="ECO:0000256" key="1">
    <source>
        <dbReference type="ARBA" id="ARBA00004138"/>
    </source>
</evidence>
<evidence type="ECO:0000313" key="8">
    <source>
        <dbReference type="EMBL" id="CAI3980557.1"/>
    </source>
</evidence>
<evidence type="ECO:0000256" key="2">
    <source>
        <dbReference type="ARBA" id="ARBA00004496"/>
    </source>
</evidence>
<dbReference type="GO" id="GO:0005929">
    <property type="term" value="C:cilium"/>
    <property type="evidence" value="ECO:0007669"/>
    <property type="project" value="UniProtKB-SubCell"/>
</dbReference>
<dbReference type="Proteomes" id="UP001152797">
    <property type="component" value="Unassembled WGS sequence"/>
</dbReference>
<keyword evidence="4" id="KW-0969">Cilium</keyword>
<reference evidence="9 10" key="2">
    <citation type="submission" date="2024-05" db="EMBL/GenBank/DDBJ databases">
        <authorList>
            <person name="Chen Y."/>
            <person name="Shah S."/>
            <person name="Dougan E. K."/>
            <person name="Thang M."/>
            <person name="Chan C."/>
        </authorList>
    </citation>
    <scope>NUCLEOTIDE SEQUENCE [LARGE SCALE GENOMIC DNA]</scope>
</reference>
<dbReference type="Pfam" id="PF11527">
    <property type="entry name" value="ARL2_Bind_BART"/>
    <property type="match status" value="1"/>
</dbReference>
<dbReference type="EMBL" id="CAMXCT020000566">
    <property type="protein sequence ID" value="CAL1133932.1"/>
    <property type="molecule type" value="Genomic_DNA"/>
</dbReference>
<evidence type="ECO:0000313" key="10">
    <source>
        <dbReference type="Proteomes" id="UP001152797"/>
    </source>
</evidence>
<dbReference type="AlphaFoldDB" id="A0A9P1FNH9"/>
<evidence type="ECO:0000256" key="4">
    <source>
        <dbReference type="ARBA" id="ARBA00023069"/>
    </source>
</evidence>
<evidence type="ECO:0000256" key="5">
    <source>
        <dbReference type="ARBA" id="ARBA00023273"/>
    </source>
</evidence>
<keyword evidence="5" id="KW-0966">Cell projection</keyword>
<evidence type="ECO:0000259" key="7">
    <source>
        <dbReference type="Pfam" id="PF11527"/>
    </source>
</evidence>
<gene>
    <name evidence="8" type="ORF">C1SCF055_LOCUS8422</name>
</gene>
<dbReference type="OrthoDB" id="10520279at2759"/>
<evidence type="ECO:0000256" key="3">
    <source>
        <dbReference type="ARBA" id="ARBA00022490"/>
    </source>
</evidence>
<accession>A0A9P1FNH9</accession>
<comment type="caution">
    <text evidence="8">The sequence shown here is derived from an EMBL/GenBank/DDBJ whole genome shotgun (WGS) entry which is preliminary data.</text>
</comment>
<keyword evidence="3" id="KW-0963">Cytoplasm</keyword>
<organism evidence="8">
    <name type="scientific">Cladocopium goreaui</name>
    <dbReference type="NCBI Taxonomy" id="2562237"/>
    <lineage>
        <taxon>Eukaryota</taxon>
        <taxon>Sar</taxon>
        <taxon>Alveolata</taxon>
        <taxon>Dinophyceae</taxon>
        <taxon>Suessiales</taxon>
        <taxon>Symbiodiniaceae</taxon>
        <taxon>Cladocopium</taxon>
    </lineage>
</organism>
<evidence type="ECO:0000313" key="9">
    <source>
        <dbReference type="EMBL" id="CAL4767869.1"/>
    </source>
</evidence>
<proteinExistence type="predicted"/>
<dbReference type="Gene3D" id="1.20.1520.10">
    <property type="entry name" value="ADP-ribosylation factor-like 2-binding protein, domain"/>
    <property type="match status" value="1"/>
</dbReference>
<dbReference type="InterPro" id="IPR042541">
    <property type="entry name" value="BART_sf"/>
</dbReference>
<evidence type="ECO:0000256" key="6">
    <source>
        <dbReference type="SAM" id="MobiDB-lite"/>
    </source>
</evidence>
<reference evidence="8" key="1">
    <citation type="submission" date="2022-10" db="EMBL/GenBank/DDBJ databases">
        <authorList>
            <person name="Chen Y."/>
            <person name="Dougan E. K."/>
            <person name="Chan C."/>
            <person name="Rhodes N."/>
            <person name="Thang M."/>
        </authorList>
    </citation>
    <scope>NUCLEOTIDE SEQUENCE</scope>
</reference>
<protein>
    <submittedName>
        <fullName evidence="9">Cilia- and flagella-associated protein 36 (Coiled-coil domain-containing protein 104)</fullName>
    </submittedName>
</protein>